<comment type="subcellular location">
    <subcellularLocation>
        <location evidence="1">Cell envelope</location>
    </subcellularLocation>
    <subcellularLocation>
        <location evidence="2">Cell outer membrane</location>
    </subcellularLocation>
    <subcellularLocation>
        <location evidence="3">Secreted</location>
    </subcellularLocation>
</comment>
<dbReference type="InterPro" id="IPR011050">
    <property type="entry name" value="Pectin_lyase_fold/virulence"/>
</dbReference>
<dbReference type="OrthoDB" id="5552982at2759"/>
<gene>
    <name evidence="8" type="ORF">BCR44DRAFT_125971</name>
</gene>
<dbReference type="Proteomes" id="UP000193411">
    <property type="component" value="Unassembled WGS sequence"/>
</dbReference>
<evidence type="ECO:0000256" key="2">
    <source>
        <dbReference type="ARBA" id="ARBA00004442"/>
    </source>
</evidence>
<keyword evidence="6" id="KW-0472">Membrane</keyword>
<evidence type="ECO:0000256" key="3">
    <source>
        <dbReference type="ARBA" id="ARBA00004613"/>
    </source>
</evidence>
<feature type="non-terminal residue" evidence="8">
    <location>
        <position position="171"/>
    </location>
</feature>
<sequence length="171" mass="17814">MAITTSLLFPDSSALVNRGTCSVTNCLFSGNTAKYGGAIYHDGTSLTISDTRFTNNRAVLDGGALYLSSAATLTNLVLQGNQAKRGGGWFTLDQVALTHTTSNLIYASNVPSNYASTFHAIQLGPTSAPLATSGLVATSGSSINASIEVRAIDAFGQPYTFGGRDRVLLLQ</sequence>
<dbReference type="SUPFAM" id="SSF51126">
    <property type="entry name" value="Pectin lyase-like"/>
    <property type="match status" value="1"/>
</dbReference>
<protein>
    <recommendedName>
        <fullName evidence="10">Right handed beta helix domain-containing protein</fullName>
    </recommendedName>
</protein>
<organism evidence="8 9">
    <name type="scientific">Catenaria anguillulae PL171</name>
    <dbReference type="NCBI Taxonomy" id="765915"/>
    <lineage>
        <taxon>Eukaryota</taxon>
        <taxon>Fungi</taxon>
        <taxon>Fungi incertae sedis</taxon>
        <taxon>Blastocladiomycota</taxon>
        <taxon>Blastocladiomycetes</taxon>
        <taxon>Blastocladiales</taxon>
        <taxon>Catenariaceae</taxon>
        <taxon>Catenaria</taxon>
    </lineage>
</organism>
<dbReference type="PANTHER" id="PTHR11319">
    <property type="entry name" value="G PROTEIN-COUPLED RECEPTOR-RELATED"/>
    <property type="match status" value="1"/>
</dbReference>
<evidence type="ECO:0000256" key="5">
    <source>
        <dbReference type="ARBA" id="ARBA00022729"/>
    </source>
</evidence>
<evidence type="ECO:0000256" key="7">
    <source>
        <dbReference type="ARBA" id="ARBA00023237"/>
    </source>
</evidence>
<keyword evidence="9" id="KW-1185">Reference proteome</keyword>
<evidence type="ECO:0000256" key="4">
    <source>
        <dbReference type="ARBA" id="ARBA00022525"/>
    </source>
</evidence>
<dbReference type="InterPro" id="IPR003368">
    <property type="entry name" value="POMP_repeat"/>
</dbReference>
<comment type="caution">
    <text evidence="8">The sequence shown here is derived from an EMBL/GenBank/DDBJ whole genome shotgun (WGS) entry which is preliminary data.</text>
</comment>
<evidence type="ECO:0000313" key="8">
    <source>
        <dbReference type="EMBL" id="ORZ39170.1"/>
    </source>
</evidence>
<evidence type="ECO:0000313" key="9">
    <source>
        <dbReference type="Proteomes" id="UP000193411"/>
    </source>
</evidence>
<accession>A0A1Y2HX72</accession>
<evidence type="ECO:0000256" key="1">
    <source>
        <dbReference type="ARBA" id="ARBA00004196"/>
    </source>
</evidence>
<name>A0A1Y2HX72_9FUNG</name>
<dbReference type="Pfam" id="PF02415">
    <property type="entry name" value="Chlam_PMP"/>
    <property type="match status" value="2"/>
</dbReference>
<keyword evidence="5" id="KW-0732">Signal</keyword>
<reference evidence="8 9" key="1">
    <citation type="submission" date="2016-07" db="EMBL/GenBank/DDBJ databases">
        <title>Pervasive Adenine N6-methylation of Active Genes in Fungi.</title>
        <authorList>
            <consortium name="DOE Joint Genome Institute"/>
            <person name="Mondo S.J."/>
            <person name="Dannebaum R.O."/>
            <person name="Kuo R.C."/>
            <person name="Labutti K."/>
            <person name="Haridas S."/>
            <person name="Kuo A."/>
            <person name="Salamov A."/>
            <person name="Ahrendt S.R."/>
            <person name="Lipzen A."/>
            <person name="Sullivan W."/>
            <person name="Andreopoulos W.B."/>
            <person name="Clum A."/>
            <person name="Lindquist E."/>
            <person name="Daum C."/>
            <person name="Ramamoorthy G.K."/>
            <person name="Gryganskyi A."/>
            <person name="Culley D."/>
            <person name="Magnuson J.K."/>
            <person name="James T.Y."/>
            <person name="O'Malley M.A."/>
            <person name="Stajich J.E."/>
            <person name="Spatafora J.W."/>
            <person name="Visel A."/>
            <person name="Grigoriev I.V."/>
        </authorList>
    </citation>
    <scope>NUCLEOTIDE SEQUENCE [LARGE SCALE GENOMIC DNA]</scope>
    <source>
        <strain evidence="8 9">PL171</strain>
    </source>
</reference>
<dbReference type="GO" id="GO:0005576">
    <property type="term" value="C:extracellular region"/>
    <property type="evidence" value="ECO:0007669"/>
    <property type="project" value="UniProtKB-SubCell"/>
</dbReference>
<evidence type="ECO:0000256" key="6">
    <source>
        <dbReference type="ARBA" id="ARBA00023136"/>
    </source>
</evidence>
<dbReference type="EMBL" id="MCFL01000006">
    <property type="protein sequence ID" value="ORZ39170.1"/>
    <property type="molecule type" value="Genomic_DNA"/>
</dbReference>
<dbReference type="PANTHER" id="PTHR11319:SF35">
    <property type="entry name" value="OUTER MEMBRANE PROTEIN PMPC-RELATED"/>
    <property type="match status" value="1"/>
</dbReference>
<keyword evidence="7" id="KW-0998">Cell outer membrane</keyword>
<dbReference type="AlphaFoldDB" id="A0A1Y2HX72"/>
<evidence type="ECO:0008006" key="10">
    <source>
        <dbReference type="Google" id="ProtNLM"/>
    </source>
</evidence>
<keyword evidence="4" id="KW-0964">Secreted</keyword>
<proteinExistence type="predicted"/>
<dbReference type="NCBIfam" id="TIGR01376">
    <property type="entry name" value="POMP_repeat"/>
    <property type="match status" value="1"/>
</dbReference>